<dbReference type="PANTHER" id="PTHR43394:SF1">
    <property type="entry name" value="ATP-BINDING CASSETTE SUB-FAMILY B MEMBER 10, MITOCHONDRIAL"/>
    <property type="match status" value="1"/>
</dbReference>
<dbReference type="Gene3D" id="3.40.50.300">
    <property type="entry name" value="P-loop containing nucleotide triphosphate hydrolases"/>
    <property type="match status" value="1"/>
</dbReference>
<reference evidence="10 12" key="2">
    <citation type="journal article" date="2010" name="Proc. Natl. Acad. Sci. U.S.A.">
        <title>Clostridium ljungdahlii represents a microbial production platform based on syngas.</title>
        <authorList>
            <person name="Kopke M."/>
            <person name="Held C."/>
            <person name="Hujer S."/>
            <person name="Liesegang H."/>
            <person name="Wiezer A."/>
            <person name="Wollherr A."/>
            <person name="Ehrenreich A."/>
            <person name="Liebl W."/>
            <person name="Gottschalk G."/>
            <person name="Durre P."/>
        </authorList>
    </citation>
    <scope>NUCLEOTIDE SEQUENCE [LARGE SCALE GENOMIC DNA]</scope>
    <source>
        <strain evidence="12">ATCC 55383 / DSM 13528 / PETC</strain>
        <strain evidence="10">DSM 13528</strain>
    </source>
</reference>
<evidence type="ECO:0000256" key="2">
    <source>
        <dbReference type="ARBA" id="ARBA00022692"/>
    </source>
</evidence>
<comment type="subcellular location">
    <subcellularLocation>
        <location evidence="1">Cell membrane</location>
        <topology evidence="1">Multi-pass membrane protein</topology>
    </subcellularLocation>
</comment>
<dbReference type="InterPro" id="IPR027417">
    <property type="entry name" value="P-loop_NTPase"/>
</dbReference>
<dbReference type="HOGENOM" id="CLU_000604_84_3_9"/>
<dbReference type="STRING" id="748727.CLJU_c22500"/>
<evidence type="ECO:0000313" key="13">
    <source>
        <dbReference type="Proteomes" id="UP000077020"/>
    </source>
</evidence>
<evidence type="ECO:0000313" key="12">
    <source>
        <dbReference type="Proteomes" id="UP000001656"/>
    </source>
</evidence>
<dbReference type="EMBL" id="LITS01000004">
    <property type="protein sequence ID" value="OAA88407.1"/>
    <property type="molecule type" value="Genomic_DNA"/>
</dbReference>
<evidence type="ECO:0000259" key="9">
    <source>
        <dbReference type="PROSITE" id="PS50929"/>
    </source>
</evidence>
<keyword evidence="3" id="KW-0547">Nucleotide-binding</keyword>
<evidence type="ECO:0000259" key="8">
    <source>
        <dbReference type="PROSITE" id="PS50893"/>
    </source>
</evidence>
<proteinExistence type="predicted"/>
<keyword evidence="4 11" id="KW-0067">ATP-binding</keyword>
<evidence type="ECO:0000256" key="6">
    <source>
        <dbReference type="ARBA" id="ARBA00023136"/>
    </source>
</evidence>
<feature type="domain" description="ABC transmembrane type-1" evidence="9">
    <location>
        <begin position="23"/>
        <end position="302"/>
    </location>
</feature>
<dbReference type="Proteomes" id="UP000077020">
    <property type="component" value="Unassembled WGS sequence"/>
</dbReference>
<dbReference type="RefSeq" id="WP_013238900.1">
    <property type="nucleotide sequence ID" value="NC_014328.1"/>
</dbReference>
<dbReference type="InterPro" id="IPR011527">
    <property type="entry name" value="ABC1_TM_dom"/>
</dbReference>
<dbReference type="Pfam" id="PF00664">
    <property type="entry name" value="ABC_membrane"/>
    <property type="match status" value="1"/>
</dbReference>
<dbReference type="SUPFAM" id="SSF52540">
    <property type="entry name" value="P-loop containing nucleoside triphosphate hydrolases"/>
    <property type="match status" value="1"/>
</dbReference>
<dbReference type="SMART" id="SM00382">
    <property type="entry name" value="AAA"/>
    <property type="match status" value="1"/>
</dbReference>
<keyword evidence="13" id="KW-1185">Reference proteome</keyword>
<sequence>MGNFSSLLKLIPFLKKYRIIFTIGIIGMIFSSIISTPIPYIIGRIMDKILITKQGYSDFYKLIAVIALLYILRYILAVISKYMFVKVSNSIVNEMRYLVMDKVIDLPMDYISSTQKGYIQARISECSSVGGIFSPQFISIFLNLIDTVMALGTMFVINYKLSIIILFLTPVFFITSKKSASGFMKNTQKMMESSAILNGDTFEIINGIEDIKVLNGKNSSLLKFKNKLDELTKDSTKQSKAILLFTENITLINDFGTLLILLIAGIMILKGQFTIGLYTSFSLYIAKVFSSTQALATIGTIIKPVCLSIERIYQLLDMQGENSGKHEYLNRKIESIELNNVDFKYNTSEEYVLKNLSFKISKGKKILIKGENGSGKSTLIKLLIGLYTPTSGKIFYNRLDLERINNKSLRNRIGIVSQNIFLFRGTVLENILYGQTNRNREHVEKLIDQFMLTEYIHRLPRGLDTEISQNTAGVSGGQAQVIAFIRAMLSNKDVIILDEPISNVDAETREIMLRILKSRKTSSILIIISHITKGIDFIDKIIEI</sequence>
<dbReference type="Pfam" id="PF00005">
    <property type="entry name" value="ABC_tran"/>
    <property type="match status" value="1"/>
</dbReference>
<accession>D8GKH0</accession>
<dbReference type="CDD" id="cd07346">
    <property type="entry name" value="ABC_6TM_exporters"/>
    <property type="match status" value="1"/>
</dbReference>
<evidence type="ECO:0000313" key="11">
    <source>
        <dbReference type="EMBL" id="OAA88407.1"/>
    </source>
</evidence>
<dbReference type="KEGG" id="clj:CLJU_c22500"/>
<evidence type="ECO:0000256" key="4">
    <source>
        <dbReference type="ARBA" id="ARBA00022840"/>
    </source>
</evidence>
<protein>
    <submittedName>
        <fullName evidence="11">ABC transporter ATP-binding protein</fullName>
    </submittedName>
    <submittedName>
        <fullName evidence="10">Predicted ABC transporter, ATPase and permease component</fullName>
    </submittedName>
</protein>
<dbReference type="GO" id="GO:0015421">
    <property type="term" value="F:ABC-type oligopeptide transporter activity"/>
    <property type="evidence" value="ECO:0007669"/>
    <property type="project" value="TreeGrafter"/>
</dbReference>
<dbReference type="Proteomes" id="UP000001656">
    <property type="component" value="Chromosome"/>
</dbReference>
<dbReference type="InterPro" id="IPR017871">
    <property type="entry name" value="ABC_transporter-like_CS"/>
</dbReference>
<evidence type="ECO:0000256" key="5">
    <source>
        <dbReference type="ARBA" id="ARBA00022989"/>
    </source>
</evidence>
<keyword evidence="6 7" id="KW-0472">Membrane</keyword>
<dbReference type="InterPro" id="IPR036640">
    <property type="entry name" value="ABC1_TM_sf"/>
</dbReference>
<feature type="transmembrane region" description="Helical" evidence="7">
    <location>
        <begin position="241"/>
        <end position="269"/>
    </location>
</feature>
<organism evidence="10 12">
    <name type="scientific">Clostridium ljungdahlii (strain ATCC 55383 / DSM 13528 / PETC)</name>
    <dbReference type="NCBI Taxonomy" id="748727"/>
    <lineage>
        <taxon>Bacteria</taxon>
        <taxon>Bacillati</taxon>
        <taxon>Bacillota</taxon>
        <taxon>Clostridia</taxon>
        <taxon>Eubacteriales</taxon>
        <taxon>Clostridiaceae</taxon>
        <taxon>Clostridium</taxon>
    </lineage>
</organism>
<dbReference type="GO" id="GO:0005886">
    <property type="term" value="C:plasma membrane"/>
    <property type="evidence" value="ECO:0007669"/>
    <property type="project" value="UniProtKB-SubCell"/>
</dbReference>
<keyword evidence="2 7" id="KW-0812">Transmembrane</keyword>
<evidence type="ECO:0000313" key="10">
    <source>
        <dbReference type="EMBL" id="ADK15310.1"/>
    </source>
</evidence>
<feature type="transmembrane region" description="Helical" evidence="7">
    <location>
        <begin position="62"/>
        <end position="85"/>
    </location>
</feature>
<dbReference type="InterPro" id="IPR003593">
    <property type="entry name" value="AAA+_ATPase"/>
</dbReference>
<dbReference type="PROSITE" id="PS50893">
    <property type="entry name" value="ABC_TRANSPORTER_2"/>
    <property type="match status" value="1"/>
</dbReference>
<evidence type="ECO:0000256" key="7">
    <source>
        <dbReference type="SAM" id="Phobius"/>
    </source>
</evidence>
<dbReference type="PANTHER" id="PTHR43394">
    <property type="entry name" value="ATP-DEPENDENT PERMEASE MDL1, MITOCHONDRIAL"/>
    <property type="match status" value="1"/>
</dbReference>
<feature type="transmembrane region" description="Helical" evidence="7">
    <location>
        <begin position="20"/>
        <end position="42"/>
    </location>
</feature>
<evidence type="ECO:0000256" key="3">
    <source>
        <dbReference type="ARBA" id="ARBA00022741"/>
    </source>
</evidence>
<dbReference type="PROSITE" id="PS50929">
    <property type="entry name" value="ABC_TM1F"/>
    <property type="match status" value="1"/>
</dbReference>
<reference evidence="11 13" key="3">
    <citation type="journal article" date="2016" name="Biotechnol. Bioeng.">
        <title>Traits of selected Clostridium strains for syngas fermentation to ethanol.</title>
        <authorList>
            <person name="Martin M.E."/>
            <person name="Richter H."/>
            <person name="Saha S."/>
            <person name="Angenent L.T."/>
        </authorList>
    </citation>
    <scope>NUCLEOTIDE SEQUENCE [LARGE SCALE GENOMIC DNA]</scope>
    <source>
        <strain evidence="11 13">PETC</strain>
    </source>
</reference>
<keyword evidence="5 7" id="KW-1133">Transmembrane helix</keyword>
<dbReference type="EMBL" id="CP001666">
    <property type="protein sequence ID" value="ADK15310.1"/>
    <property type="molecule type" value="Genomic_DNA"/>
</dbReference>
<evidence type="ECO:0000256" key="1">
    <source>
        <dbReference type="ARBA" id="ARBA00004651"/>
    </source>
</evidence>
<dbReference type="PROSITE" id="PS00211">
    <property type="entry name" value="ABC_TRANSPORTER_1"/>
    <property type="match status" value="1"/>
</dbReference>
<dbReference type="InterPro" id="IPR039421">
    <property type="entry name" value="Type_1_exporter"/>
</dbReference>
<dbReference type="GO" id="GO:0016887">
    <property type="term" value="F:ATP hydrolysis activity"/>
    <property type="evidence" value="ECO:0007669"/>
    <property type="project" value="InterPro"/>
</dbReference>
<reference evidence="10" key="1">
    <citation type="submission" date="2009-07" db="EMBL/GenBank/DDBJ databases">
        <authorList>
            <person name="Koepke M."/>
            <person name="Hujer S."/>
            <person name="Held C."/>
            <person name="Wiezer A."/>
            <person name="Liesegang H."/>
            <person name="Ehrenreich A."/>
            <person name="Gottschalk G."/>
            <person name="Duerre P."/>
        </authorList>
    </citation>
    <scope>NUCLEOTIDE SEQUENCE</scope>
    <source>
        <strain evidence="10">DSM 13528</strain>
    </source>
</reference>
<feature type="domain" description="ABC transporter" evidence="8">
    <location>
        <begin position="336"/>
        <end position="544"/>
    </location>
</feature>
<dbReference type="OrthoDB" id="1736581at2"/>
<gene>
    <name evidence="10" type="ordered locus">CLJU_c22500</name>
    <name evidence="11" type="ORF">WX45_02727</name>
</gene>
<dbReference type="Gene3D" id="1.20.1560.10">
    <property type="entry name" value="ABC transporter type 1, transmembrane domain"/>
    <property type="match status" value="1"/>
</dbReference>
<feature type="transmembrane region" description="Helical" evidence="7">
    <location>
        <begin position="157"/>
        <end position="175"/>
    </location>
</feature>
<dbReference type="AlphaFoldDB" id="D8GKH0"/>
<name>D8GKH0_CLOLD</name>
<dbReference type="PATRIC" id="fig|748727.19.peg.2763"/>
<dbReference type="SUPFAM" id="SSF90123">
    <property type="entry name" value="ABC transporter transmembrane region"/>
    <property type="match status" value="1"/>
</dbReference>
<dbReference type="InterPro" id="IPR003439">
    <property type="entry name" value="ABC_transporter-like_ATP-bd"/>
</dbReference>
<dbReference type="eggNOG" id="COG1132">
    <property type="taxonomic scope" value="Bacteria"/>
</dbReference>
<dbReference type="GO" id="GO:0005524">
    <property type="term" value="F:ATP binding"/>
    <property type="evidence" value="ECO:0007669"/>
    <property type="project" value="UniProtKB-KW"/>
</dbReference>